<dbReference type="RefSeq" id="WP_188699499.1">
    <property type="nucleotide sequence ID" value="NZ_BMJP01000005.1"/>
</dbReference>
<dbReference type="EMBL" id="JACIJR010000007">
    <property type="protein sequence ID" value="MBB5730451.1"/>
    <property type="molecule type" value="Genomic_DNA"/>
</dbReference>
<feature type="chain" id="PRO_5031252271" description="DUF6438 domain-containing protein" evidence="1">
    <location>
        <begin position="33"/>
        <end position="174"/>
    </location>
</feature>
<name>A0A7W9BUU4_9SPHN</name>
<evidence type="ECO:0000256" key="1">
    <source>
        <dbReference type="SAM" id="SignalP"/>
    </source>
</evidence>
<feature type="signal peptide" evidence="1">
    <location>
        <begin position="1"/>
        <end position="32"/>
    </location>
</feature>
<organism evidence="3 4">
    <name type="scientific">Sphingomonas prati</name>
    <dbReference type="NCBI Taxonomy" id="1843237"/>
    <lineage>
        <taxon>Bacteria</taxon>
        <taxon>Pseudomonadati</taxon>
        <taxon>Pseudomonadota</taxon>
        <taxon>Alphaproteobacteria</taxon>
        <taxon>Sphingomonadales</taxon>
        <taxon>Sphingomonadaceae</taxon>
        <taxon>Sphingomonas</taxon>
    </lineage>
</organism>
<keyword evidence="1" id="KW-0732">Signal</keyword>
<dbReference type="Proteomes" id="UP000546701">
    <property type="component" value="Unassembled WGS sequence"/>
</dbReference>
<reference evidence="3 4" key="1">
    <citation type="submission" date="2020-08" db="EMBL/GenBank/DDBJ databases">
        <title>Genomic Encyclopedia of Type Strains, Phase IV (KMG-IV): sequencing the most valuable type-strain genomes for metagenomic binning, comparative biology and taxonomic classification.</title>
        <authorList>
            <person name="Goeker M."/>
        </authorList>
    </citation>
    <scope>NUCLEOTIDE SEQUENCE [LARGE SCALE GENOMIC DNA]</scope>
    <source>
        <strain evidence="3 4">DSM 103336</strain>
    </source>
</reference>
<accession>A0A7W9BUU4</accession>
<dbReference type="Pfam" id="PF20033">
    <property type="entry name" value="DUF6438"/>
    <property type="match status" value="1"/>
</dbReference>
<keyword evidence="4" id="KW-1185">Reference proteome</keyword>
<sequence length="174" mass="18170">MTRRNGTMRSMGSLAVAAFALAGCTTAGSVSAPTTPARAQPRIQAITYATTSCHGFCPVYSLTIAATGAGTFTGTRNTAVTGERRFTATPAQTAAFFTRLQPFLPTGELLLNGPEACKSYATDLPSADVTWSGADGSGRLVFDYGCDRDKHRSLADALRAAPTMLPIADLIGNR</sequence>
<dbReference type="InterPro" id="IPR045497">
    <property type="entry name" value="DUF6438"/>
</dbReference>
<dbReference type="AlphaFoldDB" id="A0A7W9BUU4"/>
<evidence type="ECO:0000313" key="3">
    <source>
        <dbReference type="EMBL" id="MBB5730451.1"/>
    </source>
</evidence>
<evidence type="ECO:0000313" key="4">
    <source>
        <dbReference type="Proteomes" id="UP000546701"/>
    </source>
</evidence>
<feature type="domain" description="DUF6438" evidence="2">
    <location>
        <begin position="45"/>
        <end position="158"/>
    </location>
</feature>
<dbReference type="PROSITE" id="PS51257">
    <property type="entry name" value="PROKAR_LIPOPROTEIN"/>
    <property type="match status" value="1"/>
</dbReference>
<comment type="caution">
    <text evidence="3">The sequence shown here is derived from an EMBL/GenBank/DDBJ whole genome shotgun (WGS) entry which is preliminary data.</text>
</comment>
<proteinExistence type="predicted"/>
<protein>
    <recommendedName>
        <fullName evidence="2">DUF6438 domain-containing protein</fullName>
    </recommendedName>
</protein>
<evidence type="ECO:0000259" key="2">
    <source>
        <dbReference type="Pfam" id="PF20033"/>
    </source>
</evidence>
<gene>
    <name evidence="3" type="ORF">FHS99_002954</name>
</gene>